<evidence type="ECO:0000313" key="2">
    <source>
        <dbReference type="EMBL" id="UXP32896.1"/>
    </source>
</evidence>
<accession>A0ABY6CQV8</accession>
<evidence type="ECO:0000256" key="1">
    <source>
        <dbReference type="SAM" id="SignalP"/>
    </source>
</evidence>
<keyword evidence="3" id="KW-1185">Reference proteome</keyword>
<feature type="chain" id="PRO_5047548386" evidence="1">
    <location>
        <begin position="22"/>
        <end position="151"/>
    </location>
</feature>
<dbReference type="InterPro" id="IPR045607">
    <property type="entry name" value="DUF6452"/>
</dbReference>
<dbReference type="RefSeq" id="WP_262310328.1">
    <property type="nucleotide sequence ID" value="NZ_CP106679.1"/>
</dbReference>
<protein>
    <submittedName>
        <fullName evidence="2">DUF6452 family protein</fullName>
    </submittedName>
</protein>
<evidence type="ECO:0000313" key="3">
    <source>
        <dbReference type="Proteomes" id="UP001065174"/>
    </source>
</evidence>
<dbReference type="Proteomes" id="UP001065174">
    <property type="component" value="Chromosome"/>
</dbReference>
<dbReference type="EMBL" id="CP106679">
    <property type="protein sequence ID" value="UXP32896.1"/>
    <property type="molecule type" value="Genomic_DNA"/>
</dbReference>
<name>A0ABY6CQV8_9BACT</name>
<dbReference type="PROSITE" id="PS51257">
    <property type="entry name" value="PROKAR_LIPOPROTEIN"/>
    <property type="match status" value="1"/>
</dbReference>
<organism evidence="2 3">
    <name type="scientific">Reichenbachiella agarivorans</name>
    <dbReference type="NCBI Taxonomy" id="2979464"/>
    <lineage>
        <taxon>Bacteria</taxon>
        <taxon>Pseudomonadati</taxon>
        <taxon>Bacteroidota</taxon>
        <taxon>Cytophagia</taxon>
        <taxon>Cytophagales</taxon>
        <taxon>Reichenbachiellaceae</taxon>
        <taxon>Reichenbachiella</taxon>
    </lineage>
</organism>
<feature type="signal peptide" evidence="1">
    <location>
        <begin position="1"/>
        <end position="21"/>
    </location>
</feature>
<gene>
    <name evidence="2" type="ORF">N6H18_02860</name>
</gene>
<proteinExistence type="predicted"/>
<sequence>MRKLLLLTFQLMPLLWVISCADDPDCDQELPYDAVHVGFYDYDSLTKTELKFDLVATEGSDSLFYDRSDTLAVFKLNLNPSVDSVTYLFVTGVTIDSLKLKYSRKLEWLSEKCGPTMSYDRLEIVEHTFDSVSLVQPLIDLSVDENIKIYN</sequence>
<keyword evidence="1" id="KW-0732">Signal</keyword>
<dbReference type="Pfam" id="PF20050">
    <property type="entry name" value="DUF6452"/>
    <property type="match status" value="1"/>
</dbReference>
<reference evidence="2" key="1">
    <citation type="submission" date="2022-09" db="EMBL/GenBank/DDBJ databases">
        <title>Comparative genomics and taxonomic characterization of three novel marine species of genus Reichenbachiella exhibiting antioxidant and polysaccharide degradation activities.</title>
        <authorList>
            <person name="Muhammad N."/>
            <person name="Lee Y.-J."/>
            <person name="Ko J."/>
            <person name="Kim S.-G."/>
        </authorList>
    </citation>
    <scope>NUCLEOTIDE SEQUENCE</scope>
    <source>
        <strain evidence="2">BKB1-1</strain>
    </source>
</reference>